<dbReference type="SUPFAM" id="SSF53335">
    <property type="entry name" value="S-adenosyl-L-methionine-dependent methyltransferases"/>
    <property type="match status" value="1"/>
</dbReference>
<evidence type="ECO:0000313" key="2">
    <source>
        <dbReference type="EMBL" id="ORX83212.1"/>
    </source>
</evidence>
<accession>A0A1Y1XBW8</accession>
<dbReference type="EMBL" id="MCFG01000077">
    <property type="protein sequence ID" value="ORX83212.1"/>
    <property type="molecule type" value="Genomic_DNA"/>
</dbReference>
<protein>
    <submittedName>
        <fullName evidence="2">Uncharacterized protein</fullName>
    </submittedName>
</protein>
<keyword evidence="3" id="KW-1185">Reference proteome</keyword>
<proteinExistence type="predicted"/>
<dbReference type="Proteomes" id="UP000193944">
    <property type="component" value="Unassembled WGS sequence"/>
</dbReference>
<keyword evidence="1" id="KW-1133">Transmembrane helix</keyword>
<reference evidence="2 3" key="1">
    <citation type="submission" date="2016-08" db="EMBL/GenBank/DDBJ databases">
        <title>A Parts List for Fungal Cellulosomes Revealed by Comparative Genomics.</title>
        <authorList>
            <consortium name="DOE Joint Genome Institute"/>
            <person name="Haitjema C.H."/>
            <person name="Gilmore S.P."/>
            <person name="Henske J.K."/>
            <person name="Solomon K.V."/>
            <person name="De Groot R."/>
            <person name="Kuo A."/>
            <person name="Mondo S.J."/>
            <person name="Salamov A.A."/>
            <person name="Labutti K."/>
            <person name="Zhao Z."/>
            <person name="Chiniquy J."/>
            <person name="Barry K."/>
            <person name="Brewer H.M."/>
            <person name="Purvine S.O."/>
            <person name="Wright A.T."/>
            <person name="Boxma B."/>
            <person name="Van Alen T."/>
            <person name="Hackstein J.H."/>
            <person name="Baker S.E."/>
            <person name="Grigoriev I.V."/>
            <person name="O'Malley M.A."/>
        </authorList>
    </citation>
    <scope>NUCLEOTIDE SEQUENCE [LARGE SCALE GENOMIC DNA]</scope>
    <source>
        <strain evidence="2 3">S4</strain>
    </source>
</reference>
<evidence type="ECO:0000256" key="1">
    <source>
        <dbReference type="SAM" id="Phobius"/>
    </source>
</evidence>
<dbReference type="InterPro" id="IPR029063">
    <property type="entry name" value="SAM-dependent_MTases_sf"/>
</dbReference>
<gene>
    <name evidence="2" type="ORF">BCR32DRAFT_308521</name>
</gene>
<reference evidence="2 3" key="2">
    <citation type="submission" date="2016-08" db="EMBL/GenBank/DDBJ databases">
        <title>Pervasive Adenine N6-methylation of Active Genes in Fungi.</title>
        <authorList>
            <consortium name="DOE Joint Genome Institute"/>
            <person name="Mondo S.J."/>
            <person name="Dannebaum R.O."/>
            <person name="Kuo R.C."/>
            <person name="Labutti K."/>
            <person name="Haridas S."/>
            <person name="Kuo A."/>
            <person name="Salamov A."/>
            <person name="Ahrendt S.R."/>
            <person name="Lipzen A."/>
            <person name="Sullivan W."/>
            <person name="Andreopoulos W.B."/>
            <person name="Clum A."/>
            <person name="Lindquist E."/>
            <person name="Daum C."/>
            <person name="Ramamoorthy G.K."/>
            <person name="Gryganskyi A."/>
            <person name="Culley D."/>
            <person name="Magnuson J.K."/>
            <person name="James T.Y."/>
            <person name="O'Malley M.A."/>
            <person name="Stajich J.E."/>
            <person name="Spatafora J.W."/>
            <person name="Visel A."/>
            <person name="Grigoriev I.V."/>
        </authorList>
    </citation>
    <scope>NUCLEOTIDE SEQUENCE [LARGE SCALE GENOMIC DNA]</scope>
    <source>
        <strain evidence="2 3">S4</strain>
    </source>
</reference>
<feature type="transmembrane region" description="Helical" evidence="1">
    <location>
        <begin position="123"/>
        <end position="150"/>
    </location>
</feature>
<keyword evidence="1" id="KW-0472">Membrane</keyword>
<dbReference type="AlphaFoldDB" id="A0A1Y1XBW8"/>
<organism evidence="2 3">
    <name type="scientific">Anaeromyces robustus</name>
    <dbReference type="NCBI Taxonomy" id="1754192"/>
    <lineage>
        <taxon>Eukaryota</taxon>
        <taxon>Fungi</taxon>
        <taxon>Fungi incertae sedis</taxon>
        <taxon>Chytridiomycota</taxon>
        <taxon>Chytridiomycota incertae sedis</taxon>
        <taxon>Neocallimastigomycetes</taxon>
        <taxon>Neocallimastigales</taxon>
        <taxon>Neocallimastigaceae</taxon>
        <taxon>Anaeromyces</taxon>
    </lineage>
</organism>
<evidence type="ECO:0000313" key="3">
    <source>
        <dbReference type="Proteomes" id="UP000193944"/>
    </source>
</evidence>
<keyword evidence="1" id="KW-0812">Transmembrane</keyword>
<sequence length="217" mass="25723">MYINMKKSKLNLTLSEYKKKINIEIFLLLSTILMRKYHNIIKQNILNKYRGTQLDIETGNGGDIHKWKHFCKIICVEPDHEKIKVLNERISKSEIRNRISILQNIIQNIKLNNTYDVIKYLQIIYQVFLDILIQNVIICILILPILILLINTKIGINNNHVKEIFKKYGFKLLNEYTIDTFPFLDKSQILYTSNIKIIEISIFNLCISPYRSIFFIN</sequence>
<name>A0A1Y1XBW8_9FUNG</name>
<dbReference type="OrthoDB" id="5596547at2759"/>
<dbReference type="Gene3D" id="3.40.50.150">
    <property type="entry name" value="Vaccinia Virus protein VP39"/>
    <property type="match status" value="1"/>
</dbReference>
<comment type="caution">
    <text evidence="2">The sequence shown here is derived from an EMBL/GenBank/DDBJ whole genome shotgun (WGS) entry which is preliminary data.</text>
</comment>